<dbReference type="GO" id="GO:0009401">
    <property type="term" value="P:phosphoenolpyruvate-dependent sugar phosphotransferase system"/>
    <property type="evidence" value="ECO:0007669"/>
    <property type="project" value="UniProtKB-KW"/>
</dbReference>
<evidence type="ECO:0000313" key="6">
    <source>
        <dbReference type="Proteomes" id="UP000001476"/>
    </source>
</evidence>
<keyword evidence="6" id="KW-1185">Reference proteome</keyword>
<dbReference type="Gene3D" id="3.30.1340.10">
    <property type="entry name" value="HPr-like"/>
    <property type="match status" value="1"/>
</dbReference>
<dbReference type="AlphaFoldDB" id="C4Z325"/>
<dbReference type="InterPro" id="IPR000032">
    <property type="entry name" value="HPr-like"/>
</dbReference>
<dbReference type="PANTHER" id="PTHR33705">
    <property type="entry name" value="PHOSPHOCARRIER PROTEIN HPR"/>
    <property type="match status" value="1"/>
</dbReference>
<dbReference type="GO" id="GO:0005737">
    <property type="term" value="C:cytoplasm"/>
    <property type="evidence" value="ECO:0007669"/>
    <property type="project" value="UniProtKB-SubCell"/>
</dbReference>
<protein>
    <submittedName>
        <fullName evidence="5">Phosphocarrier protein HPr</fullName>
    </submittedName>
</protein>
<dbReference type="PANTHER" id="PTHR33705:SF2">
    <property type="entry name" value="PHOSPHOCARRIER PROTEIN NPR"/>
    <property type="match status" value="1"/>
</dbReference>
<name>C4Z325_LACE2</name>
<keyword evidence="2" id="KW-0963">Cytoplasm</keyword>
<dbReference type="PROSITE" id="PS51350">
    <property type="entry name" value="PTS_HPR_DOM"/>
    <property type="match status" value="1"/>
</dbReference>
<dbReference type="NCBIfam" id="TIGR01003">
    <property type="entry name" value="PTS_HPr_family"/>
    <property type="match status" value="1"/>
</dbReference>
<dbReference type="HOGENOM" id="CLU_136230_2_4_9"/>
<dbReference type="InterPro" id="IPR035895">
    <property type="entry name" value="HPr-like_sf"/>
</dbReference>
<evidence type="ECO:0000313" key="5">
    <source>
        <dbReference type="EMBL" id="ACR72615.1"/>
    </source>
</evidence>
<dbReference type="Pfam" id="PF00381">
    <property type="entry name" value="PTS-HPr"/>
    <property type="match status" value="1"/>
</dbReference>
<evidence type="ECO:0000256" key="3">
    <source>
        <dbReference type="ARBA" id="ARBA00022683"/>
    </source>
</evidence>
<evidence type="ECO:0000259" key="4">
    <source>
        <dbReference type="PROSITE" id="PS51350"/>
    </source>
</evidence>
<dbReference type="KEGG" id="eel:EUBELI_01624"/>
<dbReference type="Proteomes" id="UP000001476">
    <property type="component" value="Chromosome"/>
</dbReference>
<dbReference type="InterPro" id="IPR050399">
    <property type="entry name" value="HPr"/>
</dbReference>
<dbReference type="CDD" id="cd00367">
    <property type="entry name" value="PTS-HPr_like"/>
    <property type="match status" value="1"/>
</dbReference>
<accession>C4Z325</accession>
<feature type="domain" description="HPr" evidence="4">
    <location>
        <begin position="4"/>
        <end position="90"/>
    </location>
</feature>
<evidence type="ECO:0000256" key="2">
    <source>
        <dbReference type="ARBA" id="ARBA00022490"/>
    </source>
</evidence>
<keyword evidence="3" id="KW-0598">Phosphotransferase system</keyword>
<dbReference type="STRING" id="515620.EUBELI_01624"/>
<dbReference type="PRINTS" id="PR00107">
    <property type="entry name" value="PHOSPHOCPHPR"/>
</dbReference>
<dbReference type="SUPFAM" id="SSF55594">
    <property type="entry name" value="HPr-like"/>
    <property type="match status" value="1"/>
</dbReference>
<organism evidence="5 6">
    <name type="scientific">Lachnospira eligens (strain ATCC 27750 / DSM 3376 / VPI C15-48 / C15-B4)</name>
    <name type="common">Eubacterium eligens</name>
    <dbReference type="NCBI Taxonomy" id="515620"/>
    <lineage>
        <taxon>Bacteria</taxon>
        <taxon>Bacillati</taxon>
        <taxon>Bacillota</taxon>
        <taxon>Clostridia</taxon>
        <taxon>Lachnospirales</taxon>
        <taxon>Lachnospiraceae</taxon>
        <taxon>Lachnospira</taxon>
    </lineage>
</organism>
<dbReference type="eggNOG" id="COG1925">
    <property type="taxonomic scope" value="Bacteria"/>
</dbReference>
<evidence type="ECO:0000256" key="1">
    <source>
        <dbReference type="ARBA" id="ARBA00004496"/>
    </source>
</evidence>
<reference evidence="5 6" key="1">
    <citation type="journal article" date="2009" name="Proc. Natl. Acad. Sci. U.S.A.">
        <title>Characterizing a model human gut microbiota composed of members of its two dominant bacterial phyla.</title>
        <authorList>
            <person name="Mahowald M.A."/>
            <person name="Rey F.E."/>
            <person name="Seedorf H."/>
            <person name="Turnbaugh P.J."/>
            <person name="Fulton R.S."/>
            <person name="Wollam A."/>
            <person name="Shah N."/>
            <person name="Wang C."/>
            <person name="Magrini V."/>
            <person name="Wilson R.K."/>
            <person name="Cantarel B.L."/>
            <person name="Coutinho P.M."/>
            <person name="Henrissat B."/>
            <person name="Crock L.W."/>
            <person name="Russell A."/>
            <person name="Verberkmoes N.C."/>
            <person name="Hettich R.L."/>
            <person name="Gordon J.I."/>
        </authorList>
    </citation>
    <scope>NUCLEOTIDE SEQUENCE [LARGE SCALE GENOMIC DNA]</scope>
    <source>
        <strain evidence="6">ATCC 27750 / DSM 3376 / VPI C15-48 / C15-B4</strain>
    </source>
</reference>
<gene>
    <name evidence="5" type="ordered locus">EUBELI_01624</name>
</gene>
<sequence length="90" mass="9559">MIHMVSEKILVGSALGIHLRPAGAMCDTAVKFDSHITFTFKNKVVNAKSVISILASGVGCGDEITLIAEGPDEEEALKAVSESFRKALQD</sequence>
<dbReference type="EMBL" id="CP001104">
    <property type="protein sequence ID" value="ACR72615.1"/>
    <property type="molecule type" value="Genomic_DNA"/>
</dbReference>
<proteinExistence type="predicted"/>
<comment type="subcellular location">
    <subcellularLocation>
        <location evidence="1">Cytoplasm</location>
    </subcellularLocation>
</comment>